<organism evidence="1 2">
    <name type="scientific">Catharanthus roseus</name>
    <name type="common">Madagascar periwinkle</name>
    <name type="synonym">Vinca rosea</name>
    <dbReference type="NCBI Taxonomy" id="4058"/>
    <lineage>
        <taxon>Eukaryota</taxon>
        <taxon>Viridiplantae</taxon>
        <taxon>Streptophyta</taxon>
        <taxon>Embryophyta</taxon>
        <taxon>Tracheophyta</taxon>
        <taxon>Spermatophyta</taxon>
        <taxon>Magnoliopsida</taxon>
        <taxon>eudicotyledons</taxon>
        <taxon>Gunneridae</taxon>
        <taxon>Pentapetalae</taxon>
        <taxon>asterids</taxon>
        <taxon>lamiids</taxon>
        <taxon>Gentianales</taxon>
        <taxon>Apocynaceae</taxon>
        <taxon>Rauvolfioideae</taxon>
        <taxon>Vinceae</taxon>
        <taxon>Catharanthinae</taxon>
        <taxon>Catharanthus</taxon>
    </lineage>
</organism>
<protein>
    <submittedName>
        <fullName evidence="1">Uncharacterized protein</fullName>
    </submittedName>
</protein>
<proteinExistence type="predicted"/>
<comment type="caution">
    <text evidence="1">The sequence shown here is derived from an EMBL/GenBank/DDBJ whole genome shotgun (WGS) entry which is preliminary data.</text>
</comment>
<accession>A0ACB9ZYM2</accession>
<dbReference type="EMBL" id="CM044707">
    <property type="protein sequence ID" value="KAI5653591.1"/>
    <property type="molecule type" value="Genomic_DNA"/>
</dbReference>
<gene>
    <name evidence="1" type="ORF">M9H77_30778</name>
</gene>
<name>A0ACB9ZYM2_CATRO</name>
<evidence type="ECO:0000313" key="2">
    <source>
        <dbReference type="Proteomes" id="UP001060085"/>
    </source>
</evidence>
<keyword evidence="2" id="KW-1185">Reference proteome</keyword>
<evidence type="ECO:0000313" key="1">
    <source>
        <dbReference type="EMBL" id="KAI5653591.1"/>
    </source>
</evidence>
<reference evidence="2" key="1">
    <citation type="journal article" date="2023" name="Nat. Plants">
        <title>Single-cell RNA sequencing provides a high-resolution roadmap for understanding the multicellular compartmentation of specialized metabolism.</title>
        <authorList>
            <person name="Sun S."/>
            <person name="Shen X."/>
            <person name="Li Y."/>
            <person name="Li Y."/>
            <person name="Wang S."/>
            <person name="Li R."/>
            <person name="Zhang H."/>
            <person name="Shen G."/>
            <person name="Guo B."/>
            <person name="Wei J."/>
            <person name="Xu J."/>
            <person name="St-Pierre B."/>
            <person name="Chen S."/>
            <person name="Sun C."/>
        </authorList>
    </citation>
    <scope>NUCLEOTIDE SEQUENCE [LARGE SCALE GENOMIC DNA]</scope>
</reference>
<dbReference type="Proteomes" id="UP001060085">
    <property type="component" value="Linkage Group LG07"/>
</dbReference>
<sequence>MQGRNTVEEVFCLSAERGYTVFYRNYEDGNVLSDIVIAYPTSIAMIRMWPYVLIMDTIYKTNKVWTSEVLHFGIETTNRAESDHSVLKLWLSTCHGDLDTVFFNVDSIIESQIFEIKSSLEISKLKEKFNAKSNPILKNINNNISHWALKKIWLEIKRAREIIDDAENNCGHYLRKLHGLPCAYVPSAHARDIDSEMRDLASMLDQISTGPISKVRECRRLIIGILCSVLPQDPSAPLTSPPEHAVTKGRQKSNSTKIDKSYWEYVSIVYRKIRKSSGFGFDSGSGSGSGSGSSSRGRGRMPQAPRGRGRGRSSGRSSLSSVINPCT</sequence>